<evidence type="ECO:0000313" key="3">
    <source>
        <dbReference type="Proteomes" id="UP000286235"/>
    </source>
</evidence>
<sequence>MCFVITAFCTFRDKDKLTAIKRRAAPDGAGAAAAAGEGKKQARRSVNPAGRGRMRDWERLCLVRK</sequence>
<name>A0A420VC92_9BACI</name>
<organism evidence="2 3">
    <name type="scientific">Caldibacillus debilis GB1</name>
    <dbReference type="NCBI Taxonomy" id="1339248"/>
    <lineage>
        <taxon>Bacteria</taxon>
        <taxon>Bacillati</taxon>
        <taxon>Bacillota</taxon>
        <taxon>Bacilli</taxon>
        <taxon>Bacillales</taxon>
        <taxon>Bacillaceae</taxon>
        <taxon>Caldibacillus</taxon>
    </lineage>
</organism>
<evidence type="ECO:0000313" key="2">
    <source>
        <dbReference type="EMBL" id="RKO61170.1"/>
    </source>
</evidence>
<feature type="region of interest" description="Disordered" evidence="1">
    <location>
        <begin position="26"/>
        <end position="49"/>
    </location>
</feature>
<dbReference type="EMBL" id="AZRV01000046">
    <property type="protein sequence ID" value="RKO61170.1"/>
    <property type="molecule type" value="Genomic_DNA"/>
</dbReference>
<evidence type="ECO:0000256" key="1">
    <source>
        <dbReference type="SAM" id="MobiDB-lite"/>
    </source>
</evidence>
<comment type="caution">
    <text evidence="2">The sequence shown here is derived from an EMBL/GenBank/DDBJ whole genome shotgun (WGS) entry which is preliminary data.</text>
</comment>
<dbReference type="AlphaFoldDB" id="A0A420VC92"/>
<feature type="compositionally biased region" description="Low complexity" evidence="1">
    <location>
        <begin position="26"/>
        <end position="36"/>
    </location>
</feature>
<gene>
    <name evidence="2" type="ORF">Cdeb_01799</name>
</gene>
<reference evidence="2 3" key="1">
    <citation type="submission" date="2013-12" db="EMBL/GenBank/DDBJ databases">
        <title>Genome and proteome characterization of Caldibacillus debilis GB1 derived from a cellulolytic aero-tolerant co-culture.</title>
        <authorList>
            <person name="Wushke S.T."/>
            <person name="Zhang X."/>
            <person name="Fristensky B."/>
            <person name="Wilkins J.A."/>
            <person name="Levin D.B."/>
            <person name="Sparling R."/>
        </authorList>
    </citation>
    <scope>NUCLEOTIDE SEQUENCE [LARGE SCALE GENOMIC DNA]</scope>
    <source>
        <strain evidence="2 3">GB1</strain>
    </source>
</reference>
<keyword evidence="3" id="KW-1185">Reference proteome</keyword>
<protein>
    <submittedName>
        <fullName evidence="2">Uncharacterized protein</fullName>
    </submittedName>
</protein>
<dbReference type="Proteomes" id="UP000286235">
    <property type="component" value="Unassembled WGS sequence"/>
</dbReference>
<proteinExistence type="predicted"/>
<accession>A0A420VC92</accession>